<keyword evidence="8 10" id="KW-0472">Membrane</keyword>
<feature type="domain" description="CBS" evidence="13">
    <location>
        <begin position="206"/>
        <end position="265"/>
    </location>
</feature>
<dbReference type="InterPro" id="IPR016169">
    <property type="entry name" value="FAD-bd_PCMH_sub2"/>
</dbReference>
<gene>
    <name evidence="15" type="ORF">ACFFQA_35230</name>
</gene>
<evidence type="ECO:0000256" key="8">
    <source>
        <dbReference type="ARBA" id="ARBA00023136"/>
    </source>
</evidence>
<sequence length="444" mass="48166">MTSSTTLIVLAVLLVLAAGAFGAADAAFGTVSRARVDALVRQGRLGARQLSLAIEDRPRHINLLLLLRLACELSATVLVTVVCLRHIDPDWVALLTAGLSMLVVSYVLVGVGPRTIGRQHPYAVGMIVAAPVRVLGIVLGPLSRLLILVGNAITPGKGFREGPFSSEVELRELVDMAQERGVVDDDEREMIHSVFELSDTIAREVMVPRTELVWIERTKTVRQALALCLRTGFSRIPVIDSSVDDVVGVVNIKDLARVSTLDFDTACRTTVDELMSPAEFVPDSKRLDELLKEMQLSRRHMAILVDEYGGTAGLLTIEDIIEEIVGEITDEHDTDERPPVEELADGEVRVSSRLPVDDLGELFGVELDSSEVETVGGLMAQRLGRVPLPGAEAEIEGLRLRAEGGKDHRGRMRITTVLVHRAGNGNGRSAGERGEEREGVDNHG</sequence>
<evidence type="ECO:0000259" key="13">
    <source>
        <dbReference type="PROSITE" id="PS51371"/>
    </source>
</evidence>
<accession>A0ABV6A7Q7</accession>
<evidence type="ECO:0000313" key="15">
    <source>
        <dbReference type="EMBL" id="MFB9909218.1"/>
    </source>
</evidence>
<dbReference type="Pfam" id="PF00571">
    <property type="entry name" value="CBS"/>
    <property type="match status" value="2"/>
</dbReference>
<dbReference type="SMART" id="SM00116">
    <property type="entry name" value="CBS"/>
    <property type="match status" value="2"/>
</dbReference>
<evidence type="ECO:0000256" key="11">
    <source>
        <dbReference type="SAM" id="MobiDB-lite"/>
    </source>
</evidence>
<comment type="caution">
    <text evidence="15">The sequence shown here is derived from an EMBL/GenBank/DDBJ whole genome shotgun (WGS) entry which is preliminary data.</text>
</comment>
<dbReference type="PROSITE" id="PS51371">
    <property type="entry name" value="CBS"/>
    <property type="match status" value="2"/>
</dbReference>
<feature type="transmembrane region" description="Helical" evidence="12">
    <location>
        <begin position="91"/>
        <end position="109"/>
    </location>
</feature>
<evidence type="ECO:0000256" key="3">
    <source>
        <dbReference type="ARBA" id="ARBA00022475"/>
    </source>
</evidence>
<keyword evidence="4 10" id="KW-0812">Transmembrane</keyword>
<dbReference type="InterPro" id="IPR002550">
    <property type="entry name" value="CNNM"/>
</dbReference>
<feature type="compositionally biased region" description="Basic and acidic residues" evidence="11">
    <location>
        <begin position="430"/>
        <end position="444"/>
    </location>
</feature>
<dbReference type="Pfam" id="PF03471">
    <property type="entry name" value="CorC_HlyC"/>
    <property type="match status" value="1"/>
</dbReference>
<evidence type="ECO:0000256" key="6">
    <source>
        <dbReference type="ARBA" id="ARBA00022989"/>
    </source>
</evidence>
<evidence type="ECO:0000313" key="16">
    <source>
        <dbReference type="Proteomes" id="UP001589693"/>
    </source>
</evidence>
<dbReference type="PROSITE" id="PS51846">
    <property type="entry name" value="CNNM"/>
    <property type="match status" value="1"/>
</dbReference>
<name>A0ABV6A7Q7_9PSEU</name>
<keyword evidence="16" id="KW-1185">Reference proteome</keyword>
<evidence type="ECO:0000259" key="14">
    <source>
        <dbReference type="PROSITE" id="PS51846"/>
    </source>
</evidence>
<feature type="domain" description="CNNM transmembrane" evidence="14">
    <location>
        <begin position="1"/>
        <end position="187"/>
    </location>
</feature>
<dbReference type="Gene3D" id="3.30.465.10">
    <property type="match status" value="1"/>
</dbReference>
<dbReference type="InterPro" id="IPR044751">
    <property type="entry name" value="Ion_transp-like_CBS"/>
</dbReference>
<evidence type="ECO:0000256" key="1">
    <source>
        <dbReference type="ARBA" id="ARBA00004651"/>
    </source>
</evidence>
<comment type="subcellular location">
    <subcellularLocation>
        <location evidence="1">Cell membrane</location>
        <topology evidence="1">Multi-pass membrane protein</topology>
    </subcellularLocation>
</comment>
<dbReference type="SUPFAM" id="SSF56176">
    <property type="entry name" value="FAD-binding/transporter-associated domain-like"/>
    <property type="match status" value="1"/>
</dbReference>
<dbReference type="PANTHER" id="PTHR22777">
    <property type="entry name" value="HEMOLYSIN-RELATED"/>
    <property type="match status" value="1"/>
</dbReference>
<dbReference type="InterPro" id="IPR000644">
    <property type="entry name" value="CBS_dom"/>
</dbReference>
<proteinExistence type="inferred from homology"/>
<dbReference type="Proteomes" id="UP001589693">
    <property type="component" value="Unassembled WGS sequence"/>
</dbReference>
<keyword evidence="5" id="KW-0677">Repeat</keyword>
<evidence type="ECO:0000256" key="4">
    <source>
        <dbReference type="ARBA" id="ARBA00022692"/>
    </source>
</evidence>
<evidence type="ECO:0000256" key="2">
    <source>
        <dbReference type="ARBA" id="ARBA00006337"/>
    </source>
</evidence>
<dbReference type="PANTHER" id="PTHR22777:SF32">
    <property type="entry name" value="UPF0053 INNER MEMBRANE PROTEIN YFJD"/>
    <property type="match status" value="1"/>
</dbReference>
<dbReference type="SMART" id="SM01091">
    <property type="entry name" value="CorC_HlyC"/>
    <property type="match status" value="1"/>
</dbReference>
<comment type="similarity">
    <text evidence="2">Belongs to the UPF0053 family.</text>
</comment>
<keyword evidence="3" id="KW-1003">Cell membrane</keyword>
<dbReference type="SUPFAM" id="SSF54631">
    <property type="entry name" value="CBS-domain pair"/>
    <property type="match status" value="1"/>
</dbReference>
<dbReference type="RefSeq" id="WP_377861842.1">
    <property type="nucleotide sequence ID" value="NZ_JBHLZU010000033.1"/>
</dbReference>
<keyword evidence="6 10" id="KW-1133">Transmembrane helix</keyword>
<dbReference type="InterPro" id="IPR005170">
    <property type="entry name" value="Transptr-assoc_dom"/>
</dbReference>
<feature type="transmembrane region" description="Helical" evidence="12">
    <location>
        <begin position="121"/>
        <end position="142"/>
    </location>
</feature>
<dbReference type="EMBL" id="JBHLZU010000033">
    <property type="protein sequence ID" value="MFB9909218.1"/>
    <property type="molecule type" value="Genomic_DNA"/>
</dbReference>
<keyword evidence="7 9" id="KW-0129">CBS domain</keyword>
<dbReference type="InterPro" id="IPR046342">
    <property type="entry name" value="CBS_dom_sf"/>
</dbReference>
<evidence type="ECO:0000256" key="7">
    <source>
        <dbReference type="ARBA" id="ARBA00023122"/>
    </source>
</evidence>
<dbReference type="Pfam" id="PF01595">
    <property type="entry name" value="CNNM"/>
    <property type="match status" value="1"/>
</dbReference>
<organism evidence="15 16">
    <name type="scientific">Allokutzneria oryzae</name>
    <dbReference type="NCBI Taxonomy" id="1378989"/>
    <lineage>
        <taxon>Bacteria</taxon>
        <taxon>Bacillati</taxon>
        <taxon>Actinomycetota</taxon>
        <taxon>Actinomycetes</taxon>
        <taxon>Pseudonocardiales</taxon>
        <taxon>Pseudonocardiaceae</taxon>
        <taxon>Allokutzneria</taxon>
    </lineage>
</organism>
<dbReference type="CDD" id="cd04590">
    <property type="entry name" value="CBS_pair_CorC_HlyC_assoc"/>
    <property type="match status" value="1"/>
</dbReference>
<reference evidence="15 16" key="1">
    <citation type="submission" date="2024-09" db="EMBL/GenBank/DDBJ databases">
        <authorList>
            <person name="Sun Q."/>
            <person name="Mori K."/>
        </authorList>
    </citation>
    <scope>NUCLEOTIDE SEQUENCE [LARGE SCALE GENOMIC DNA]</scope>
    <source>
        <strain evidence="15 16">TBRC 7907</strain>
    </source>
</reference>
<feature type="region of interest" description="Disordered" evidence="11">
    <location>
        <begin position="422"/>
        <end position="444"/>
    </location>
</feature>
<protein>
    <submittedName>
        <fullName evidence="15">Hemolysin family protein</fullName>
    </submittedName>
</protein>
<evidence type="ECO:0000256" key="5">
    <source>
        <dbReference type="ARBA" id="ARBA00022737"/>
    </source>
</evidence>
<evidence type="ECO:0000256" key="10">
    <source>
        <dbReference type="PROSITE-ProRule" id="PRU01193"/>
    </source>
</evidence>
<evidence type="ECO:0000256" key="9">
    <source>
        <dbReference type="PROSITE-ProRule" id="PRU00703"/>
    </source>
</evidence>
<dbReference type="Gene3D" id="3.10.580.10">
    <property type="entry name" value="CBS-domain"/>
    <property type="match status" value="1"/>
</dbReference>
<evidence type="ECO:0000256" key="12">
    <source>
        <dbReference type="SAM" id="Phobius"/>
    </source>
</evidence>
<dbReference type="InterPro" id="IPR036318">
    <property type="entry name" value="FAD-bd_PCMH-like_sf"/>
</dbReference>
<feature type="domain" description="CBS" evidence="13">
    <location>
        <begin position="274"/>
        <end position="331"/>
    </location>
</feature>